<comment type="caution">
    <text evidence="1">The sequence shown here is derived from an EMBL/GenBank/DDBJ whole genome shotgun (WGS) entry which is preliminary data.</text>
</comment>
<keyword evidence="2" id="KW-1185">Reference proteome</keyword>
<proteinExistence type="predicted"/>
<accession>A0ACC0AB64</accession>
<evidence type="ECO:0000313" key="1">
    <source>
        <dbReference type="EMBL" id="KAI5656663.1"/>
    </source>
</evidence>
<organism evidence="1 2">
    <name type="scientific">Catharanthus roseus</name>
    <name type="common">Madagascar periwinkle</name>
    <name type="synonym">Vinca rosea</name>
    <dbReference type="NCBI Taxonomy" id="4058"/>
    <lineage>
        <taxon>Eukaryota</taxon>
        <taxon>Viridiplantae</taxon>
        <taxon>Streptophyta</taxon>
        <taxon>Embryophyta</taxon>
        <taxon>Tracheophyta</taxon>
        <taxon>Spermatophyta</taxon>
        <taxon>Magnoliopsida</taxon>
        <taxon>eudicotyledons</taxon>
        <taxon>Gunneridae</taxon>
        <taxon>Pentapetalae</taxon>
        <taxon>asterids</taxon>
        <taxon>lamiids</taxon>
        <taxon>Gentianales</taxon>
        <taxon>Apocynaceae</taxon>
        <taxon>Rauvolfioideae</taxon>
        <taxon>Vinceae</taxon>
        <taxon>Catharanthinae</taxon>
        <taxon>Catharanthus</taxon>
    </lineage>
</organism>
<name>A0ACC0AB64_CATRO</name>
<gene>
    <name evidence="1" type="ORF">M9H77_25456</name>
</gene>
<protein>
    <submittedName>
        <fullName evidence="1">Uncharacterized protein</fullName>
    </submittedName>
</protein>
<reference evidence="2" key="1">
    <citation type="journal article" date="2023" name="Nat. Plants">
        <title>Single-cell RNA sequencing provides a high-resolution roadmap for understanding the multicellular compartmentation of specialized metabolism.</title>
        <authorList>
            <person name="Sun S."/>
            <person name="Shen X."/>
            <person name="Li Y."/>
            <person name="Li Y."/>
            <person name="Wang S."/>
            <person name="Li R."/>
            <person name="Zhang H."/>
            <person name="Shen G."/>
            <person name="Guo B."/>
            <person name="Wei J."/>
            <person name="Xu J."/>
            <person name="St-Pierre B."/>
            <person name="Chen S."/>
            <person name="Sun C."/>
        </authorList>
    </citation>
    <scope>NUCLEOTIDE SEQUENCE [LARGE SCALE GENOMIC DNA]</scope>
</reference>
<dbReference type="EMBL" id="CM044706">
    <property type="protein sequence ID" value="KAI5656663.1"/>
    <property type="molecule type" value="Genomic_DNA"/>
</dbReference>
<dbReference type="Proteomes" id="UP001060085">
    <property type="component" value="Linkage Group LG06"/>
</dbReference>
<evidence type="ECO:0000313" key="2">
    <source>
        <dbReference type="Proteomes" id="UP001060085"/>
    </source>
</evidence>
<sequence>MCNPSIKVIFGLLRKLEGGNVLAVAEQERNQAQAINNLRLSEDVVGNSPVHISGRRRQNIVQFRWRSSGGCCHAEALISDNMRRGIGVHGGANFWDEGAKWNGFRRVQQSQAKLSKESEKLEKSLMVKKKRRKGAAQ</sequence>